<dbReference type="VEuPathDB" id="ToxoDB:LOC34617305"/>
<dbReference type="GO" id="GO:0042292">
    <property type="term" value="F:URM1 activating enzyme activity"/>
    <property type="evidence" value="ECO:0007669"/>
    <property type="project" value="TreeGrafter"/>
</dbReference>
<dbReference type="GO" id="GO:0004792">
    <property type="term" value="F:thiosulfate-cyanide sulfurtransferase activity"/>
    <property type="evidence" value="ECO:0007669"/>
    <property type="project" value="TreeGrafter"/>
</dbReference>
<dbReference type="InterPro" id="IPR000594">
    <property type="entry name" value="ThiF_NAD_FAD-bd"/>
</dbReference>
<dbReference type="InterPro" id="IPR001763">
    <property type="entry name" value="Rhodanese-like_dom"/>
</dbReference>
<name>A0A1D3D2J7_9EIME</name>
<comment type="caution">
    <text evidence="2">The sequence shown here is derived from an EMBL/GenBank/DDBJ whole genome shotgun (WGS) entry which is preliminary data.</text>
</comment>
<accession>A0A1D3D2J7</accession>
<keyword evidence="3" id="KW-1185">Reference proteome</keyword>
<dbReference type="GO" id="GO:0005737">
    <property type="term" value="C:cytoplasm"/>
    <property type="evidence" value="ECO:0007669"/>
    <property type="project" value="TreeGrafter"/>
</dbReference>
<dbReference type="GO" id="GO:0002143">
    <property type="term" value="P:tRNA wobble position uridine thiolation"/>
    <property type="evidence" value="ECO:0007669"/>
    <property type="project" value="TreeGrafter"/>
</dbReference>
<dbReference type="Proteomes" id="UP000095192">
    <property type="component" value="Unassembled WGS sequence"/>
</dbReference>
<dbReference type="EMBL" id="JROU02001013">
    <property type="protein sequence ID" value="OEH77673.1"/>
    <property type="molecule type" value="Genomic_DNA"/>
</dbReference>
<dbReference type="GO" id="GO:0032447">
    <property type="term" value="P:protein urmylation"/>
    <property type="evidence" value="ECO:0007669"/>
    <property type="project" value="TreeGrafter"/>
</dbReference>
<dbReference type="PANTHER" id="PTHR10953">
    <property type="entry name" value="UBIQUITIN-ACTIVATING ENZYME E1"/>
    <property type="match status" value="1"/>
</dbReference>
<dbReference type="InParanoid" id="A0A1D3D2J7"/>
<proteinExistence type="predicted"/>
<dbReference type="GO" id="GO:0016779">
    <property type="term" value="F:nucleotidyltransferase activity"/>
    <property type="evidence" value="ECO:0007669"/>
    <property type="project" value="TreeGrafter"/>
</dbReference>
<dbReference type="SUPFAM" id="SSF52821">
    <property type="entry name" value="Rhodanese/Cell cycle control phosphatase"/>
    <property type="match status" value="1"/>
</dbReference>
<dbReference type="Pfam" id="PF00899">
    <property type="entry name" value="ThiF"/>
    <property type="match status" value="1"/>
</dbReference>
<evidence type="ECO:0000313" key="2">
    <source>
        <dbReference type="EMBL" id="OEH77673.1"/>
    </source>
</evidence>
<dbReference type="Gene3D" id="3.40.250.10">
    <property type="entry name" value="Rhodanese-like domain"/>
    <property type="match status" value="1"/>
</dbReference>
<organism evidence="2 3">
    <name type="scientific">Cyclospora cayetanensis</name>
    <dbReference type="NCBI Taxonomy" id="88456"/>
    <lineage>
        <taxon>Eukaryota</taxon>
        <taxon>Sar</taxon>
        <taxon>Alveolata</taxon>
        <taxon>Apicomplexa</taxon>
        <taxon>Conoidasida</taxon>
        <taxon>Coccidia</taxon>
        <taxon>Eucoccidiorida</taxon>
        <taxon>Eimeriorina</taxon>
        <taxon>Eimeriidae</taxon>
        <taxon>Cyclospora</taxon>
    </lineage>
</organism>
<reference evidence="2 3" key="1">
    <citation type="journal article" date="2016" name="BMC Genomics">
        <title>Comparative genomics reveals Cyclospora cayetanensis possesses coccidia-like metabolism and invasion components but unique surface antigens.</title>
        <authorList>
            <person name="Liu S."/>
            <person name="Wang L."/>
            <person name="Zheng H."/>
            <person name="Xu Z."/>
            <person name="Roellig D.M."/>
            <person name="Li N."/>
            <person name="Frace M.A."/>
            <person name="Tang K."/>
            <person name="Arrowood M.J."/>
            <person name="Moss D.M."/>
            <person name="Zhang L."/>
            <person name="Feng Y."/>
            <person name="Xiao L."/>
        </authorList>
    </citation>
    <scope>NUCLEOTIDE SEQUENCE [LARGE SCALE GENOMIC DNA]</scope>
    <source>
        <strain evidence="2 3">CHN_HEN01</strain>
    </source>
</reference>
<sequence>MSSSWVCCCRQVFFKEADVGNSKSLVLARACRALDSQQELKQLVHKKLEAFVNCEVAGSLVQKHDIVIDATDNREARYLLSDACVLAKRPLVCGSAIKKEGQVAVYNWRGGPCYRCLFPPQVGSAGESIGGAPTTKDEGACDTHGVLGPVPGLIGLMQVRAAAAAAVACSHEGKGAAVREQNTRKKAALTLLTATRCCVLRAALRILQALAALDIAASPALEQGAGTDTGALHASRMYTYDGDDAQKPWRSFAIRGRQKTCIGKASTRDSVCASFLCWDVRRSVWQQSYDYCLKVPPSRRMQAHDFASRLALWERVWQLPPLSFAATLLRQAAAAAQAHMMVLIDVRPRTQFVVAHLPYSLSWPLDDLLSYVQWRQQLTAEAAAEALGTAGAPGASPGVCAAFGPGAAVEGERKRRARIDSEETARLFEELSGLKQAETRAPFSSLSFVFICRRGRDSAIATEAVHGLLVGTKDPPEGHPPSTSPFKISDRVNALNLHGGLEALVKEGLIRMPIFVYVDGDDTPHALQQPVNGAPWEPSIVQKSMSIDIGGEGRRGDQKGRGYRQRQITLHPRRIQDVGTVNETTGP</sequence>
<dbReference type="VEuPathDB" id="ToxoDB:cyc_00075"/>
<dbReference type="SUPFAM" id="SSF69572">
    <property type="entry name" value="Activating enzymes of the ubiquitin-like proteins"/>
    <property type="match status" value="1"/>
</dbReference>
<protein>
    <submittedName>
        <fullName evidence="2">Molybdenum cofactor synthesis related protein</fullName>
    </submittedName>
</protein>
<feature type="domain" description="Rhodanese" evidence="1">
    <location>
        <begin position="342"/>
        <end position="513"/>
    </location>
</feature>
<dbReference type="AlphaFoldDB" id="A0A1D3D2J7"/>
<dbReference type="PANTHER" id="PTHR10953:SF102">
    <property type="entry name" value="ADENYLYLTRANSFERASE AND SULFURTRANSFERASE MOCS3"/>
    <property type="match status" value="1"/>
</dbReference>
<dbReference type="InterPro" id="IPR035985">
    <property type="entry name" value="Ubiquitin-activating_enz"/>
</dbReference>
<dbReference type="InterPro" id="IPR036873">
    <property type="entry name" value="Rhodanese-like_dom_sf"/>
</dbReference>
<dbReference type="PROSITE" id="PS50206">
    <property type="entry name" value="RHODANESE_3"/>
    <property type="match status" value="1"/>
</dbReference>
<evidence type="ECO:0000313" key="3">
    <source>
        <dbReference type="Proteomes" id="UP000095192"/>
    </source>
</evidence>
<gene>
    <name evidence="2" type="ORF">cyc_00075</name>
</gene>
<evidence type="ECO:0000259" key="1">
    <source>
        <dbReference type="PROSITE" id="PS50206"/>
    </source>
</evidence>
<dbReference type="Gene3D" id="3.40.50.720">
    <property type="entry name" value="NAD(P)-binding Rossmann-like Domain"/>
    <property type="match status" value="1"/>
</dbReference>
<dbReference type="InterPro" id="IPR045886">
    <property type="entry name" value="ThiF/MoeB/HesA"/>
</dbReference>